<keyword evidence="2" id="KW-0812">Transmembrane</keyword>
<keyword evidence="2" id="KW-1133">Transmembrane helix</keyword>
<evidence type="ECO:0000259" key="3">
    <source>
        <dbReference type="SMART" id="SM00327"/>
    </source>
</evidence>
<feature type="compositionally biased region" description="Basic residues" evidence="1">
    <location>
        <begin position="1229"/>
        <end position="1239"/>
    </location>
</feature>
<reference key="1">
    <citation type="submission" date="2010-11" db="EMBL/GenBank/DDBJ databases">
        <title>The complete sequence of chromosome of Isophaera pallida ATCC 43644.</title>
        <authorList>
            <consortium name="US DOE Joint Genome Institute (JGI-PGF)"/>
            <person name="Lucas S."/>
            <person name="Copeland A."/>
            <person name="Lapidus A."/>
            <person name="Bruce D."/>
            <person name="Goodwin L."/>
            <person name="Pitluck S."/>
            <person name="Kyrpides N."/>
            <person name="Mavromatis K."/>
            <person name="Pagani I."/>
            <person name="Ivanova N."/>
            <person name="Saunders E."/>
            <person name="Brettin T."/>
            <person name="Detter J.C."/>
            <person name="Han C."/>
            <person name="Tapia R."/>
            <person name="Land M."/>
            <person name="Hauser L."/>
            <person name="Markowitz V."/>
            <person name="Cheng J.-F."/>
            <person name="Hugenholtz P."/>
            <person name="Woyke T."/>
            <person name="Wu D."/>
            <person name="Eisen J.A."/>
        </authorList>
    </citation>
    <scope>NUCLEOTIDE SEQUENCE</scope>
    <source>
        <strain>ATCC 43644</strain>
    </source>
</reference>
<gene>
    <name evidence="4" type="ordered locus">Isop_2740</name>
</gene>
<dbReference type="KEGG" id="ipa:Isop_2740"/>
<feature type="compositionally biased region" description="Basic and acidic residues" evidence="1">
    <location>
        <begin position="1182"/>
        <end position="1202"/>
    </location>
</feature>
<reference evidence="4 5" key="2">
    <citation type="journal article" date="2011" name="Stand. Genomic Sci.">
        <title>Complete genome sequence of Isosphaera pallida type strain (IS1B).</title>
        <authorList>
            <consortium name="US DOE Joint Genome Institute (JGI-PGF)"/>
            <person name="Goker M."/>
            <person name="Cleland D."/>
            <person name="Saunders E."/>
            <person name="Lapidus A."/>
            <person name="Nolan M."/>
            <person name="Lucas S."/>
            <person name="Hammon N."/>
            <person name="Deshpande S."/>
            <person name="Cheng J.F."/>
            <person name="Tapia R."/>
            <person name="Han C."/>
            <person name="Goodwin L."/>
            <person name="Pitluck S."/>
            <person name="Liolios K."/>
            <person name="Pagani I."/>
            <person name="Ivanova N."/>
            <person name="Mavromatis K."/>
            <person name="Pati A."/>
            <person name="Chen A."/>
            <person name="Palaniappan K."/>
            <person name="Land M."/>
            <person name="Hauser L."/>
            <person name="Chang Y.J."/>
            <person name="Jeffries C.D."/>
            <person name="Detter J.C."/>
            <person name="Beck B."/>
            <person name="Woyke T."/>
            <person name="Bristow J."/>
            <person name="Eisen J.A."/>
            <person name="Markowitz V."/>
            <person name="Hugenholtz P."/>
            <person name="Kyrpides N.C."/>
            <person name="Klenk H.P."/>
        </authorList>
    </citation>
    <scope>NUCLEOTIDE SEQUENCE [LARGE SCALE GENOMIC DNA]</scope>
    <source>
        <strain evidence="5">ATCC 43644 / DSM 9630 / IS1B</strain>
    </source>
</reference>
<dbReference type="eggNOG" id="COG2304">
    <property type="taxonomic scope" value="Bacteria"/>
</dbReference>
<feature type="compositionally biased region" description="Basic residues" evidence="1">
    <location>
        <begin position="1115"/>
        <end position="1125"/>
    </location>
</feature>
<name>E8R0H6_ISOPI</name>
<accession>E8R0H6</accession>
<dbReference type="PANTHER" id="PTHR37947">
    <property type="entry name" value="BLL2462 PROTEIN"/>
    <property type="match status" value="1"/>
</dbReference>
<dbReference type="eggNOG" id="COG5426">
    <property type="taxonomic scope" value="Bacteria"/>
</dbReference>
<keyword evidence="5" id="KW-1185">Reference proteome</keyword>
<feature type="transmembrane region" description="Helical" evidence="2">
    <location>
        <begin position="12"/>
        <end position="35"/>
    </location>
</feature>
<dbReference type="InterPro" id="IPR029062">
    <property type="entry name" value="Class_I_gatase-like"/>
</dbReference>
<evidence type="ECO:0000313" key="4">
    <source>
        <dbReference type="EMBL" id="ADV63308.1"/>
    </source>
</evidence>
<dbReference type="InterPro" id="IPR002035">
    <property type="entry name" value="VWF_A"/>
</dbReference>
<feature type="compositionally biased region" description="Basic and acidic residues" evidence="1">
    <location>
        <begin position="1022"/>
        <end position="1050"/>
    </location>
</feature>
<dbReference type="Proteomes" id="UP000008631">
    <property type="component" value="Chromosome"/>
</dbReference>
<evidence type="ECO:0000256" key="2">
    <source>
        <dbReference type="SAM" id="Phobius"/>
    </source>
</evidence>
<keyword evidence="2" id="KW-0472">Membrane</keyword>
<dbReference type="Gene3D" id="3.40.50.410">
    <property type="entry name" value="von Willebrand factor, type A domain"/>
    <property type="match status" value="1"/>
</dbReference>
<feature type="region of interest" description="Disordered" evidence="1">
    <location>
        <begin position="944"/>
        <end position="1065"/>
    </location>
</feature>
<organism evidence="4 5">
    <name type="scientific">Isosphaera pallida (strain ATCC 43644 / DSM 9630 / IS1B)</name>
    <dbReference type="NCBI Taxonomy" id="575540"/>
    <lineage>
        <taxon>Bacteria</taxon>
        <taxon>Pseudomonadati</taxon>
        <taxon>Planctomycetota</taxon>
        <taxon>Planctomycetia</taxon>
        <taxon>Isosphaerales</taxon>
        <taxon>Isosphaeraceae</taxon>
        <taxon>Isosphaera</taxon>
    </lineage>
</organism>
<dbReference type="EMBL" id="CP002353">
    <property type="protein sequence ID" value="ADV63308.1"/>
    <property type="molecule type" value="Genomic_DNA"/>
</dbReference>
<dbReference type="InterPro" id="IPR036465">
    <property type="entry name" value="vWFA_dom_sf"/>
</dbReference>
<feature type="domain" description="VWFA" evidence="3">
    <location>
        <begin position="76"/>
        <end position="236"/>
    </location>
</feature>
<dbReference type="InParanoid" id="E8R0H6"/>
<evidence type="ECO:0000313" key="5">
    <source>
        <dbReference type="Proteomes" id="UP000008631"/>
    </source>
</evidence>
<evidence type="ECO:0000256" key="1">
    <source>
        <dbReference type="SAM" id="MobiDB-lite"/>
    </source>
</evidence>
<sequence length="1239" mass="135810">MGDGLRGMLEGFGLAIGAPFWLLLMVLIVPIVALSRKSLAGLGVTRRALAILARVAVLTLITLALAELRTTRVNDALTTLFVIDDSESIPSNYRSAILDVVNRSQERQRRPEDLSGVIVFGKNARVETPPSLNPRRLQGLENPPDPQYTDIAAGLKLALAVFPKDTARRIVLISDGNANRGSVLEQAAAAKRQGIPIDTLVVDYKYDDDVLVEKINVPAEAKQGETISLDVVIRASQPATGRLQLIEEADNTPVPVFGEEPQPITLERGINVFKIRKRIDRPNFYQYRAQFIPDDPDRDRRASNNEAVAFTAARGNARVLLIESNAGDHADLVEALERNGIEMDVRVISSDVQDDSGALPTELAQLQPFDAVILADVPKDAFTDRQIEMLAANTFNLGGGLIMLGGPNSFGAGRWMGTAVEKALPVDMQIRSEKFAGKTAVAMIMHASEIAQGNYWQAQIAKAAISTLSNYDYAGVLFWTGRDQWLFPLITVGPNRNRMLALIDQMIPGDMPAFGPGMTVASNSLLQKTDAITKHMIIISDGDPAPPPPGLINQLVRGKITVTTVLTAAHGNDPGSFNTMQSIAQATKGRFYNVTNPRALPRIYQKEIRLISRPLIHEEVNPWNLALRAPSEPMAGISEVPGVRGLVLTEIKRNPLVEMPIASNRPVGREEPWPVLAHWNHGLGRAVAFTSDAGKKWTSTWTSWESYQAFWTQLVRWSLRPLDSGSVRMTLRRDGGSIKIVAEATDSNQEFLNNLRIDGRVVRPDNSSVTLSLRQTAPGRYEAELPDAEARGNYFVTLNYSDGTGETRGLVTSGVSVPYSDEYRDLRSNPTTLETLSQLTGGQSVGFVTRPNGLIDLDATLARLDPFRRDPTLQPARSESDLWPDLLFAAAFLFLVDIGVRRIALDFDQAGRFLRDQLSKLRGQDTGPAPDYLEKLKSRKAEVSEQLAAKAGEATRLEPPAKMAATGRPPLSPPSGKGGSAPFEGEPPGGSPVPATPKPPPRPAPSSQPASKTPTDAGEESYTDRLLKAKRKVWDQRDADPPPTTVEDHHRARVPPAWRHLNHTTLAPPLPRPLAFVTTESVAHDLGNAAPRRADGTTGRGFPQPVPSHQGRDRQGHRRPRRDRQRRTDLPVHRRTRFAGGSSRPGQNPLGSHPLRSALAQVQPHPVHSRLDARRHSGHQRGHGDPRRPSLDRVPTRTDLRQHRAGRRNQPSHPQNPIGLARSDAGAIRHGRRHHPPTR</sequence>
<dbReference type="Gene3D" id="3.40.50.880">
    <property type="match status" value="2"/>
</dbReference>
<dbReference type="HOGENOM" id="CLU_007196_0_0_0"/>
<dbReference type="PANTHER" id="PTHR37947:SF2">
    <property type="entry name" value="VON WILLEBRAND FACTOR TYPE A"/>
    <property type="match status" value="1"/>
</dbReference>
<feature type="region of interest" description="Disordered" evidence="1">
    <location>
        <begin position="1089"/>
        <end position="1239"/>
    </location>
</feature>
<dbReference type="STRING" id="575540.Isop_2740"/>
<dbReference type="AlphaFoldDB" id="E8R0H6"/>
<dbReference type="SUPFAM" id="SSF53300">
    <property type="entry name" value="vWA-like"/>
    <property type="match status" value="2"/>
</dbReference>
<feature type="domain" description="VWFA" evidence="3">
    <location>
        <begin position="438"/>
        <end position="612"/>
    </location>
</feature>
<dbReference type="SMART" id="SM00327">
    <property type="entry name" value="VWA"/>
    <property type="match status" value="2"/>
</dbReference>
<feature type="transmembrane region" description="Helical" evidence="2">
    <location>
        <begin position="47"/>
        <end position="66"/>
    </location>
</feature>
<dbReference type="CDD" id="cd00198">
    <property type="entry name" value="vWFA"/>
    <property type="match status" value="1"/>
</dbReference>
<feature type="compositionally biased region" description="Pro residues" evidence="1">
    <location>
        <begin position="989"/>
        <end position="1006"/>
    </location>
</feature>
<proteinExistence type="predicted"/>
<dbReference type="SUPFAM" id="SSF52317">
    <property type="entry name" value="Class I glutamine amidotransferase-like"/>
    <property type="match status" value="1"/>
</dbReference>
<protein>
    <recommendedName>
        <fullName evidence="3">VWFA domain-containing protein</fullName>
    </recommendedName>
</protein>
<dbReference type="Pfam" id="PF13519">
    <property type="entry name" value="VWA_2"/>
    <property type="match status" value="1"/>
</dbReference>